<dbReference type="EMBL" id="ML977160">
    <property type="protein sequence ID" value="KAF1985710.1"/>
    <property type="molecule type" value="Genomic_DNA"/>
</dbReference>
<reference evidence="1" key="1">
    <citation type="journal article" date="2020" name="Stud. Mycol.">
        <title>101 Dothideomycetes genomes: a test case for predicting lifestyles and emergence of pathogens.</title>
        <authorList>
            <person name="Haridas S."/>
            <person name="Albert R."/>
            <person name="Binder M."/>
            <person name="Bloem J."/>
            <person name="Labutti K."/>
            <person name="Salamov A."/>
            <person name="Andreopoulos B."/>
            <person name="Baker S."/>
            <person name="Barry K."/>
            <person name="Bills G."/>
            <person name="Bluhm B."/>
            <person name="Cannon C."/>
            <person name="Castanera R."/>
            <person name="Culley D."/>
            <person name="Daum C."/>
            <person name="Ezra D."/>
            <person name="Gonzalez J."/>
            <person name="Henrissat B."/>
            <person name="Kuo A."/>
            <person name="Liang C."/>
            <person name="Lipzen A."/>
            <person name="Lutzoni F."/>
            <person name="Magnuson J."/>
            <person name="Mondo S."/>
            <person name="Nolan M."/>
            <person name="Ohm R."/>
            <person name="Pangilinan J."/>
            <person name="Park H.-J."/>
            <person name="Ramirez L."/>
            <person name="Alfaro M."/>
            <person name="Sun H."/>
            <person name="Tritt A."/>
            <person name="Yoshinaga Y."/>
            <person name="Zwiers L.-H."/>
            <person name="Turgeon B."/>
            <person name="Goodwin S."/>
            <person name="Spatafora J."/>
            <person name="Crous P."/>
            <person name="Grigoriev I."/>
        </authorList>
    </citation>
    <scope>NUCLEOTIDE SEQUENCE</scope>
    <source>
        <strain evidence="1">CBS 113979</strain>
    </source>
</reference>
<keyword evidence="2" id="KW-1185">Reference proteome</keyword>
<accession>A0A6G1GY62</accession>
<evidence type="ECO:0000313" key="2">
    <source>
        <dbReference type="Proteomes" id="UP000800041"/>
    </source>
</evidence>
<organism evidence="1 2">
    <name type="scientific">Aulographum hederae CBS 113979</name>
    <dbReference type="NCBI Taxonomy" id="1176131"/>
    <lineage>
        <taxon>Eukaryota</taxon>
        <taxon>Fungi</taxon>
        <taxon>Dikarya</taxon>
        <taxon>Ascomycota</taxon>
        <taxon>Pezizomycotina</taxon>
        <taxon>Dothideomycetes</taxon>
        <taxon>Pleosporomycetidae</taxon>
        <taxon>Aulographales</taxon>
        <taxon>Aulographaceae</taxon>
    </lineage>
</organism>
<protein>
    <submittedName>
        <fullName evidence="1">Uncharacterized protein</fullName>
    </submittedName>
</protein>
<name>A0A6G1GY62_9PEZI</name>
<proteinExistence type="predicted"/>
<sequence>CAGFRGLDCASGFVCIDDKLDDCDPENGGSDCPGVCFPVCGGFAGVACQGEKEFGVECRDIADDGCDAETGGADCQGWCAPKGW</sequence>
<dbReference type="Proteomes" id="UP000800041">
    <property type="component" value="Unassembled WGS sequence"/>
</dbReference>
<dbReference type="OrthoDB" id="3799394at2759"/>
<gene>
    <name evidence="1" type="ORF">K402DRAFT_356601</name>
</gene>
<feature type="non-terminal residue" evidence="1">
    <location>
        <position position="1"/>
    </location>
</feature>
<dbReference type="AlphaFoldDB" id="A0A6G1GY62"/>
<evidence type="ECO:0000313" key="1">
    <source>
        <dbReference type="EMBL" id="KAF1985710.1"/>
    </source>
</evidence>